<name>A0ABN9SKD2_9DINO</name>
<comment type="caution">
    <text evidence="1">The sequence shown here is derived from an EMBL/GenBank/DDBJ whole genome shotgun (WGS) entry which is preliminary data.</text>
</comment>
<evidence type="ECO:0000313" key="1">
    <source>
        <dbReference type="EMBL" id="CAK0832209.1"/>
    </source>
</evidence>
<evidence type="ECO:0000313" key="2">
    <source>
        <dbReference type="Proteomes" id="UP001189429"/>
    </source>
</evidence>
<proteinExistence type="predicted"/>
<organism evidence="1 2">
    <name type="scientific">Prorocentrum cordatum</name>
    <dbReference type="NCBI Taxonomy" id="2364126"/>
    <lineage>
        <taxon>Eukaryota</taxon>
        <taxon>Sar</taxon>
        <taxon>Alveolata</taxon>
        <taxon>Dinophyceae</taxon>
        <taxon>Prorocentrales</taxon>
        <taxon>Prorocentraceae</taxon>
        <taxon>Prorocentrum</taxon>
    </lineage>
</organism>
<reference evidence="1" key="1">
    <citation type="submission" date="2023-10" db="EMBL/GenBank/DDBJ databases">
        <authorList>
            <person name="Chen Y."/>
            <person name="Shah S."/>
            <person name="Dougan E. K."/>
            <person name="Thang M."/>
            <person name="Chan C."/>
        </authorList>
    </citation>
    <scope>NUCLEOTIDE SEQUENCE [LARGE SCALE GENOMIC DNA]</scope>
</reference>
<keyword evidence="2" id="KW-1185">Reference proteome</keyword>
<sequence length="164" mass="17896">MTCTCARFFWTSQGILIESSEVEVAAMPVRRRRALDHYGCSAMGLQIACQEAGEAVASLLSKIASIANELADIDIIGRVAAEDRGPVCSARLRIICPLPVVLIIFGCIVTARMHAIIDEIVSQVDPCFLECARRCRQVMEIASPMSMVIEKWLRHVFRSSGGAG</sequence>
<protein>
    <submittedName>
        <fullName evidence="1">Uncharacterized protein</fullName>
    </submittedName>
</protein>
<dbReference type="Proteomes" id="UP001189429">
    <property type="component" value="Unassembled WGS sequence"/>
</dbReference>
<accession>A0ABN9SKD2</accession>
<gene>
    <name evidence="1" type="ORF">PCOR1329_LOCUS30288</name>
</gene>
<dbReference type="EMBL" id="CAUYUJ010011592">
    <property type="protein sequence ID" value="CAK0832209.1"/>
    <property type="molecule type" value="Genomic_DNA"/>
</dbReference>